<accession>A0A366HKA1</accession>
<protein>
    <submittedName>
        <fullName evidence="3">Flagellar hook-length control protein FliK</fullName>
    </submittedName>
</protein>
<evidence type="ECO:0000256" key="1">
    <source>
        <dbReference type="SAM" id="MobiDB-lite"/>
    </source>
</evidence>
<feature type="region of interest" description="Disordered" evidence="1">
    <location>
        <begin position="114"/>
        <end position="135"/>
    </location>
</feature>
<organism evidence="3 4">
    <name type="scientific">Eoetvoesiella caeni</name>
    <dbReference type="NCBI Taxonomy" id="645616"/>
    <lineage>
        <taxon>Bacteria</taxon>
        <taxon>Pseudomonadati</taxon>
        <taxon>Pseudomonadota</taxon>
        <taxon>Betaproteobacteria</taxon>
        <taxon>Burkholderiales</taxon>
        <taxon>Alcaligenaceae</taxon>
        <taxon>Eoetvoesiella</taxon>
    </lineage>
</organism>
<feature type="compositionally biased region" description="Polar residues" evidence="1">
    <location>
        <begin position="1"/>
        <end position="15"/>
    </location>
</feature>
<feature type="compositionally biased region" description="Low complexity" evidence="1">
    <location>
        <begin position="386"/>
        <end position="401"/>
    </location>
</feature>
<name>A0A366HKA1_9BURK</name>
<dbReference type="EMBL" id="QNRQ01000001">
    <property type="protein sequence ID" value="RBP43284.1"/>
    <property type="molecule type" value="Genomic_DNA"/>
</dbReference>
<feature type="compositionally biased region" description="Basic and acidic residues" evidence="1">
    <location>
        <begin position="66"/>
        <end position="78"/>
    </location>
</feature>
<dbReference type="Gene3D" id="3.30.750.140">
    <property type="match status" value="1"/>
</dbReference>
<dbReference type="RefSeq" id="WP_113931572.1">
    <property type="nucleotide sequence ID" value="NZ_JACCEU010000001.1"/>
</dbReference>
<feature type="region of interest" description="Disordered" evidence="1">
    <location>
        <begin position="386"/>
        <end position="411"/>
    </location>
</feature>
<dbReference type="PANTHER" id="PTHR37533">
    <property type="entry name" value="FLAGELLAR HOOK-LENGTH CONTROL PROTEIN"/>
    <property type="match status" value="1"/>
</dbReference>
<dbReference type="InterPro" id="IPR052563">
    <property type="entry name" value="FliK"/>
</dbReference>
<feature type="region of interest" description="Disordered" evidence="1">
    <location>
        <begin position="1"/>
        <end position="86"/>
    </location>
</feature>
<dbReference type="Proteomes" id="UP000253628">
    <property type="component" value="Unassembled WGS sequence"/>
</dbReference>
<comment type="caution">
    <text evidence="3">The sequence shown here is derived from an EMBL/GenBank/DDBJ whole genome shotgun (WGS) entry which is preliminary data.</text>
</comment>
<dbReference type="InterPro" id="IPR038610">
    <property type="entry name" value="FliK-like_C_sf"/>
</dbReference>
<dbReference type="AlphaFoldDB" id="A0A366HKA1"/>
<evidence type="ECO:0000259" key="2">
    <source>
        <dbReference type="Pfam" id="PF02120"/>
    </source>
</evidence>
<keyword evidence="3" id="KW-0969">Cilium</keyword>
<dbReference type="OrthoDB" id="8679885at2"/>
<proteinExistence type="predicted"/>
<keyword evidence="4" id="KW-1185">Reference proteome</keyword>
<dbReference type="InterPro" id="IPR021136">
    <property type="entry name" value="Flagellar_hook_control-like_C"/>
</dbReference>
<evidence type="ECO:0000313" key="4">
    <source>
        <dbReference type="Proteomes" id="UP000253628"/>
    </source>
</evidence>
<keyword evidence="3" id="KW-0282">Flagellum</keyword>
<keyword evidence="3" id="KW-0966">Cell projection</keyword>
<dbReference type="CDD" id="cd17470">
    <property type="entry name" value="T3SS_Flik_C"/>
    <property type="match status" value="1"/>
</dbReference>
<feature type="domain" description="Flagellar hook-length control protein-like C-terminal" evidence="2">
    <location>
        <begin position="311"/>
        <end position="390"/>
    </location>
</feature>
<dbReference type="Pfam" id="PF02120">
    <property type="entry name" value="Flg_hook"/>
    <property type="match status" value="1"/>
</dbReference>
<dbReference type="PANTHER" id="PTHR37533:SF2">
    <property type="entry name" value="FLAGELLAR HOOK-LENGTH CONTROL PROTEIN"/>
    <property type="match status" value="1"/>
</dbReference>
<sequence>MNTPTIAAALSSPSPQAGRAAGNSSDAESGASFSHVLGDQQAAIGQQGRTETHPAAGGATGQTVKGKAEPSAKNKAGAEDAPSDAALSELAGEQGLSLPQIALSLAAHALAGTAQGPAQPSEDSDLAAQAPTQALQRGKADLATLLAKAAPAQGDTPAKADPQAVGGEAVLSARFSVAGAGAQQFAPANPALTEAAAPGARTATKLVRASAAGAQAVDKPAGQAAQQVPTSTQNALGAIAAANTAAALPDSISSTPLSTPPTYDISALAGAAPQTQNAGNAMFTGASLGISAPLQSPQWPSDFGRQFVMLSQNAGNQPQTAELRLDPPELGPIRITININDNVAHAVFVSAHASVRSAIENALPQLQQQLAQAGISLGQANVSDQGQQQSAFQQSFQASGQHTGRSTSAGAANGLESAVAQAGARATQNPNSLVDTFA</sequence>
<gene>
    <name evidence="3" type="ORF">DFR37_101413</name>
</gene>
<reference evidence="3 4" key="1">
    <citation type="submission" date="2018-06" db="EMBL/GenBank/DDBJ databases">
        <title>Genomic Encyclopedia of Type Strains, Phase IV (KMG-IV): sequencing the most valuable type-strain genomes for metagenomic binning, comparative biology and taxonomic classification.</title>
        <authorList>
            <person name="Goeker M."/>
        </authorList>
    </citation>
    <scope>NUCLEOTIDE SEQUENCE [LARGE SCALE GENOMIC DNA]</scope>
    <source>
        <strain evidence="3 4">DSM 25520</strain>
    </source>
</reference>
<evidence type="ECO:0000313" key="3">
    <source>
        <dbReference type="EMBL" id="RBP43284.1"/>
    </source>
</evidence>